<evidence type="ECO:0000256" key="3">
    <source>
        <dbReference type="ARBA" id="ARBA00022989"/>
    </source>
</evidence>
<feature type="transmembrane region" description="Helical" evidence="5">
    <location>
        <begin position="82"/>
        <end position="101"/>
    </location>
</feature>
<dbReference type="AlphaFoldDB" id="A0A7Z0WNS8"/>
<feature type="transmembrane region" description="Helical" evidence="5">
    <location>
        <begin position="107"/>
        <end position="126"/>
    </location>
</feature>
<feature type="transmembrane region" description="Helical" evidence="5">
    <location>
        <begin position="47"/>
        <end position="70"/>
    </location>
</feature>
<dbReference type="Gene3D" id="1.20.1720.10">
    <property type="entry name" value="Multidrug resistance protein D"/>
    <property type="match status" value="1"/>
</dbReference>
<gene>
    <name evidence="7" type="ORF">BLA60_19470</name>
</gene>
<evidence type="ECO:0000259" key="6">
    <source>
        <dbReference type="PROSITE" id="PS50850"/>
    </source>
</evidence>
<evidence type="ECO:0000256" key="5">
    <source>
        <dbReference type="SAM" id="Phobius"/>
    </source>
</evidence>
<evidence type="ECO:0000256" key="1">
    <source>
        <dbReference type="ARBA" id="ARBA00004651"/>
    </source>
</evidence>
<feature type="transmembrane region" description="Helical" evidence="5">
    <location>
        <begin position="225"/>
        <end position="244"/>
    </location>
</feature>
<dbReference type="PROSITE" id="PS50850">
    <property type="entry name" value="MFS"/>
    <property type="match status" value="1"/>
</dbReference>
<evidence type="ECO:0000313" key="7">
    <source>
        <dbReference type="EMBL" id="OLF09357.1"/>
    </source>
</evidence>
<dbReference type="GO" id="GO:0005886">
    <property type="term" value="C:plasma membrane"/>
    <property type="evidence" value="ECO:0007669"/>
    <property type="project" value="UniProtKB-SubCell"/>
</dbReference>
<feature type="transmembrane region" description="Helical" evidence="5">
    <location>
        <begin position="201"/>
        <end position="219"/>
    </location>
</feature>
<accession>A0A7Z0WNS8</accession>
<keyword evidence="8" id="KW-1185">Reference proteome</keyword>
<feature type="transmembrane region" description="Helical" evidence="5">
    <location>
        <begin position="324"/>
        <end position="344"/>
    </location>
</feature>
<dbReference type="PANTHER" id="PTHR23501:SF154">
    <property type="entry name" value="MULTIDRUG-EFFLUX TRANSPORTER RV1634-RELATED"/>
    <property type="match status" value="1"/>
</dbReference>
<feature type="transmembrane region" description="Helical" evidence="5">
    <location>
        <begin position="163"/>
        <end position="180"/>
    </location>
</feature>
<protein>
    <submittedName>
        <fullName evidence="7">MFS transporter</fullName>
    </submittedName>
</protein>
<proteinExistence type="predicted"/>
<feature type="transmembrane region" description="Helical" evidence="5">
    <location>
        <begin position="265"/>
        <end position="286"/>
    </location>
</feature>
<keyword evidence="2 5" id="KW-0812">Transmembrane</keyword>
<dbReference type="GO" id="GO:0022857">
    <property type="term" value="F:transmembrane transporter activity"/>
    <property type="evidence" value="ECO:0007669"/>
    <property type="project" value="InterPro"/>
</dbReference>
<dbReference type="PRINTS" id="PR01035">
    <property type="entry name" value="TCRTETA"/>
</dbReference>
<dbReference type="InterPro" id="IPR020846">
    <property type="entry name" value="MFS_dom"/>
</dbReference>
<dbReference type="InterPro" id="IPR001958">
    <property type="entry name" value="Tet-R_TetA/multi-R_MdtG-like"/>
</dbReference>
<feature type="transmembrane region" description="Helical" evidence="5">
    <location>
        <begin position="350"/>
        <end position="376"/>
    </location>
</feature>
<feature type="domain" description="Major facilitator superfamily (MFS) profile" evidence="6">
    <location>
        <begin position="13"/>
        <end position="448"/>
    </location>
</feature>
<feature type="transmembrane region" description="Helical" evidence="5">
    <location>
        <begin position="424"/>
        <end position="443"/>
    </location>
</feature>
<dbReference type="EMBL" id="MSIF01000009">
    <property type="protein sequence ID" value="OLF09357.1"/>
    <property type="molecule type" value="Genomic_DNA"/>
</dbReference>
<reference evidence="7 8" key="1">
    <citation type="submission" date="2016-12" db="EMBL/GenBank/DDBJ databases">
        <title>The draft genome sequence of Actinophytocola xinjiangensis.</title>
        <authorList>
            <person name="Wang W."/>
            <person name="Yuan L."/>
        </authorList>
    </citation>
    <scope>NUCLEOTIDE SEQUENCE [LARGE SCALE GENOMIC DNA]</scope>
    <source>
        <strain evidence="7 8">CGMCC 4.4663</strain>
    </source>
</reference>
<name>A0A7Z0WNS8_9PSEU</name>
<feature type="transmembrane region" description="Helical" evidence="5">
    <location>
        <begin position="292"/>
        <end position="312"/>
    </location>
</feature>
<feature type="transmembrane region" description="Helical" evidence="5">
    <location>
        <begin position="388"/>
        <end position="412"/>
    </location>
</feature>
<dbReference type="InterPro" id="IPR011701">
    <property type="entry name" value="MFS"/>
</dbReference>
<dbReference type="Pfam" id="PF07690">
    <property type="entry name" value="MFS_1"/>
    <property type="match status" value="1"/>
</dbReference>
<organism evidence="7 8">
    <name type="scientific">Actinophytocola xinjiangensis</name>
    <dbReference type="NCBI Taxonomy" id="485602"/>
    <lineage>
        <taxon>Bacteria</taxon>
        <taxon>Bacillati</taxon>
        <taxon>Actinomycetota</taxon>
        <taxon>Actinomycetes</taxon>
        <taxon>Pseudonocardiales</taxon>
        <taxon>Pseudonocardiaceae</taxon>
    </lineage>
</organism>
<comment type="caution">
    <text evidence="7">The sequence shown here is derived from an EMBL/GenBank/DDBJ whole genome shotgun (WGS) entry which is preliminary data.</text>
</comment>
<feature type="transmembrane region" description="Helical" evidence="5">
    <location>
        <begin position="138"/>
        <end position="157"/>
    </location>
</feature>
<evidence type="ECO:0000256" key="2">
    <source>
        <dbReference type="ARBA" id="ARBA00022692"/>
    </source>
</evidence>
<evidence type="ECO:0000256" key="4">
    <source>
        <dbReference type="ARBA" id="ARBA00023136"/>
    </source>
</evidence>
<dbReference type="SUPFAM" id="SSF103473">
    <property type="entry name" value="MFS general substrate transporter"/>
    <property type="match status" value="1"/>
</dbReference>
<comment type="subcellular location">
    <subcellularLocation>
        <location evidence="1">Cell membrane</location>
        <topology evidence="1">Multi-pass membrane protein</topology>
    </subcellularLocation>
</comment>
<dbReference type="PANTHER" id="PTHR23501">
    <property type="entry name" value="MAJOR FACILITATOR SUPERFAMILY"/>
    <property type="match status" value="1"/>
</dbReference>
<sequence>MGTWRDLRSYGEVMTVLAGGVLAGAVSIYLAASVLPTAVGQIGGQDLYAWTMTVFLVGQVAAALLTASVLRAVGARTAYTAGFGLFAAGSVVCALAPAMPVMLGGRVLQGLGAGLLTGLGFAMIHATLPPPLWSRGSAVISAMFGLGNVLGPATGGALAQAGAWRWAFGALAAGAVLLGAGARRTLRRVPTPQATAGRVPWWSLVSVVAAASALGAAGLVDSPALAVALGVVAVVALAGFVVVDRRGPARVLPAAVHRRDSALRWVFLTIAVLAAAVAVETFLPLFGQRLAGLSPLVAGFYGAALSLGWAGVQVWSAGARGPAVVVAGPVVLAGGLAALALLTAGDAPVALAVGWLVTLVVAGAGIGLAMPHLTVYAMTLAGDESQRAAASVATVLTMATAVGSAVAGLLVALGQPDLVASARWLFAGFAVIALVGAVTARLLTARAGVSR</sequence>
<feature type="transmembrane region" description="Helical" evidence="5">
    <location>
        <begin position="12"/>
        <end position="35"/>
    </location>
</feature>
<evidence type="ECO:0000313" key="8">
    <source>
        <dbReference type="Proteomes" id="UP000185696"/>
    </source>
</evidence>
<dbReference type="Proteomes" id="UP000185696">
    <property type="component" value="Unassembled WGS sequence"/>
</dbReference>
<keyword evidence="4 5" id="KW-0472">Membrane</keyword>
<keyword evidence="3 5" id="KW-1133">Transmembrane helix</keyword>
<dbReference type="InterPro" id="IPR036259">
    <property type="entry name" value="MFS_trans_sf"/>
</dbReference>
<dbReference type="Gene3D" id="1.20.1250.20">
    <property type="entry name" value="MFS general substrate transporter like domains"/>
    <property type="match status" value="1"/>
</dbReference>